<feature type="region of interest" description="Disordered" evidence="1">
    <location>
        <begin position="1"/>
        <end position="21"/>
    </location>
</feature>
<evidence type="ECO:0000256" key="1">
    <source>
        <dbReference type="SAM" id="MobiDB-lite"/>
    </source>
</evidence>
<dbReference type="EMBL" id="CP097502">
    <property type="protein sequence ID" value="URD74477.1"/>
    <property type="molecule type" value="Genomic_DNA"/>
</dbReference>
<evidence type="ECO:0000313" key="3">
    <source>
        <dbReference type="Proteomes" id="UP001055439"/>
    </source>
</evidence>
<dbReference type="Proteomes" id="UP001055439">
    <property type="component" value="Chromosome 1"/>
</dbReference>
<dbReference type="AlphaFoldDB" id="A0A9E7JBM1"/>
<proteinExistence type="predicted"/>
<keyword evidence="3" id="KW-1185">Reference proteome</keyword>
<evidence type="ECO:0000313" key="2">
    <source>
        <dbReference type="EMBL" id="URD74477.1"/>
    </source>
</evidence>
<sequence length="67" mass="7390">MDGGMENPVGRSPRTPEAEIGHRLEDLWDVQQPQLSPSQKLNSCFEDLPVSSFPAAPPSQECHDMAK</sequence>
<protein>
    <submittedName>
        <fullName evidence="2">CBS domain</fullName>
    </submittedName>
</protein>
<organism evidence="2 3">
    <name type="scientific">Musa troglodytarum</name>
    <name type="common">fe'i banana</name>
    <dbReference type="NCBI Taxonomy" id="320322"/>
    <lineage>
        <taxon>Eukaryota</taxon>
        <taxon>Viridiplantae</taxon>
        <taxon>Streptophyta</taxon>
        <taxon>Embryophyta</taxon>
        <taxon>Tracheophyta</taxon>
        <taxon>Spermatophyta</taxon>
        <taxon>Magnoliopsida</taxon>
        <taxon>Liliopsida</taxon>
        <taxon>Zingiberales</taxon>
        <taxon>Musaceae</taxon>
        <taxon>Musa</taxon>
    </lineage>
</organism>
<gene>
    <name evidence="2" type="ORF">MUK42_36042</name>
</gene>
<accession>A0A9E7JBM1</accession>
<name>A0A9E7JBM1_9LILI</name>
<reference evidence="2" key="1">
    <citation type="submission" date="2022-05" db="EMBL/GenBank/DDBJ databases">
        <title>The Musa troglodytarum L. genome provides insights into the mechanism of non-climacteric behaviour and enrichment of carotenoids.</title>
        <authorList>
            <person name="Wang J."/>
        </authorList>
    </citation>
    <scope>NUCLEOTIDE SEQUENCE</scope>
    <source>
        <tissue evidence="2">Leaf</tissue>
    </source>
</reference>
<dbReference type="OrthoDB" id="449052at2759"/>